<evidence type="ECO:0000313" key="2">
    <source>
        <dbReference type="Proteomes" id="UP001500483"/>
    </source>
</evidence>
<dbReference type="Proteomes" id="UP001500483">
    <property type="component" value="Unassembled WGS sequence"/>
</dbReference>
<gene>
    <name evidence="1" type="ORF">GCM10020366_07730</name>
</gene>
<protein>
    <submittedName>
        <fullName evidence="1">Uncharacterized protein</fullName>
    </submittedName>
</protein>
<evidence type="ECO:0000313" key="1">
    <source>
        <dbReference type="EMBL" id="GAA3353659.1"/>
    </source>
</evidence>
<reference evidence="2" key="1">
    <citation type="journal article" date="2019" name="Int. J. Syst. Evol. Microbiol.">
        <title>The Global Catalogue of Microorganisms (GCM) 10K type strain sequencing project: providing services to taxonomists for standard genome sequencing and annotation.</title>
        <authorList>
            <consortium name="The Broad Institute Genomics Platform"/>
            <consortium name="The Broad Institute Genome Sequencing Center for Infectious Disease"/>
            <person name="Wu L."/>
            <person name="Ma J."/>
        </authorList>
    </citation>
    <scope>NUCLEOTIDE SEQUENCE [LARGE SCALE GENOMIC DNA]</scope>
    <source>
        <strain evidence="2">JCM 9687</strain>
    </source>
</reference>
<proteinExistence type="predicted"/>
<comment type="caution">
    <text evidence="1">The sequence shown here is derived from an EMBL/GenBank/DDBJ whole genome shotgun (WGS) entry which is preliminary data.</text>
</comment>
<organism evidence="1 2">
    <name type="scientific">Saccharopolyspora gregorii</name>
    <dbReference type="NCBI Taxonomy" id="33914"/>
    <lineage>
        <taxon>Bacteria</taxon>
        <taxon>Bacillati</taxon>
        <taxon>Actinomycetota</taxon>
        <taxon>Actinomycetes</taxon>
        <taxon>Pseudonocardiales</taxon>
        <taxon>Pseudonocardiaceae</taxon>
        <taxon>Saccharopolyspora</taxon>
    </lineage>
</organism>
<accession>A0ABP6RJR5</accession>
<sequence>MPHALLGAAVQVGGGQVAEVGLGPQHGHVRVVDVQERLQIAEPVLRPQVGDRLVGELDAVAPRQVEDHLGFEGAFDVHVQFGLGRVGAAFISRD</sequence>
<dbReference type="EMBL" id="BAAAYK010000020">
    <property type="protein sequence ID" value="GAA3353659.1"/>
    <property type="molecule type" value="Genomic_DNA"/>
</dbReference>
<keyword evidence="2" id="KW-1185">Reference proteome</keyword>
<name>A0ABP6RJR5_9PSEU</name>